<dbReference type="Gene3D" id="3.40.50.1820">
    <property type="entry name" value="alpha/beta hydrolase"/>
    <property type="match status" value="1"/>
</dbReference>
<dbReference type="InterPro" id="IPR006693">
    <property type="entry name" value="AB_hydrolase_lipase"/>
</dbReference>
<evidence type="ECO:0000256" key="8">
    <source>
        <dbReference type="PIRSR" id="PIRSR000862-1"/>
    </source>
</evidence>
<dbReference type="PANTHER" id="PTHR11005">
    <property type="entry name" value="LYSOSOMAL ACID LIPASE-RELATED"/>
    <property type="match status" value="1"/>
</dbReference>
<dbReference type="Proteomes" id="UP000653454">
    <property type="component" value="Unassembled WGS sequence"/>
</dbReference>
<evidence type="ECO:0000256" key="6">
    <source>
        <dbReference type="ARBA" id="ARBA00023180"/>
    </source>
</evidence>
<feature type="domain" description="Partial AB-hydrolase lipase" evidence="9">
    <location>
        <begin position="37"/>
        <end position="94"/>
    </location>
</feature>
<keyword evidence="4 7" id="KW-0442">Lipid degradation</keyword>
<evidence type="ECO:0000256" key="4">
    <source>
        <dbReference type="ARBA" id="ARBA00022963"/>
    </source>
</evidence>
<evidence type="ECO:0000256" key="5">
    <source>
        <dbReference type="ARBA" id="ARBA00023098"/>
    </source>
</evidence>
<protein>
    <recommendedName>
        <fullName evidence="7">Lipase</fullName>
    </recommendedName>
</protein>
<sequence>MSSLGQVFESFISNLQSELGENDPTGPTSIDTFLNATEICEKYGYEVEEHTVTTEDGYMLTLHRVLGTENTTSNGKVVLLMHGIMDSADSWVLQGKDQALAFILADEGFDVWMGNARGNKYSLQHKELTSKQSEFWEFTWEEIGLFDLPAMIDHILNITEKEKLYYVGHSQGTTAFFVMTSLRPEYNRKVSMMFALAPVAWMKNAKSPLVRMFSPAYKILGSLLSTLNTFSLNKGLFNEVLSMMCSLYDNRCENTLFMITGSTKNINASMLPVILGHMPTGSSAHQFVHYGQLVLNGRFCRYDFGEKKNMEYYNSPTPPDYDLSQVSVPVSMFAGGNDWLSDPTDVNQLKTKLPNVFDYKMLDDYSHLDFLYASLAKHKIYYKIITQIRRSQKHIF</sequence>
<keyword evidence="6" id="KW-0325">Glycoprotein</keyword>
<dbReference type="FunFam" id="3.40.50.1820:FF:000021">
    <property type="entry name" value="Lipase"/>
    <property type="match status" value="1"/>
</dbReference>
<keyword evidence="5" id="KW-0443">Lipid metabolism</keyword>
<accession>A0A8S4G501</accession>
<evidence type="ECO:0000256" key="2">
    <source>
        <dbReference type="ARBA" id="ARBA00022729"/>
    </source>
</evidence>
<dbReference type="PIRSF" id="PIRSF000862">
    <property type="entry name" value="Steryl_ester_lip"/>
    <property type="match status" value="1"/>
</dbReference>
<dbReference type="EMBL" id="CAJHNJ030000087">
    <property type="protein sequence ID" value="CAG9134874.1"/>
    <property type="molecule type" value="Genomic_DNA"/>
</dbReference>
<keyword evidence="2" id="KW-0732">Signal</keyword>
<keyword evidence="3 7" id="KW-0378">Hydrolase</keyword>
<keyword evidence="11" id="KW-1185">Reference proteome</keyword>
<evidence type="ECO:0000256" key="7">
    <source>
        <dbReference type="PIRNR" id="PIRNR000862"/>
    </source>
</evidence>
<evidence type="ECO:0000256" key="3">
    <source>
        <dbReference type="ARBA" id="ARBA00022801"/>
    </source>
</evidence>
<dbReference type="InterPro" id="IPR025483">
    <property type="entry name" value="Lipase_euk"/>
</dbReference>
<dbReference type="InterPro" id="IPR029058">
    <property type="entry name" value="AB_hydrolase_fold"/>
</dbReference>
<reference evidence="10" key="1">
    <citation type="submission" date="2020-11" db="EMBL/GenBank/DDBJ databases">
        <authorList>
            <person name="Whiteford S."/>
        </authorList>
    </citation>
    <scope>NUCLEOTIDE SEQUENCE</scope>
</reference>
<evidence type="ECO:0000313" key="11">
    <source>
        <dbReference type="Proteomes" id="UP000653454"/>
    </source>
</evidence>
<evidence type="ECO:0000259" key="9">
    <source>
        <dbReference type="Pfam" id="PF04083"/>
    </source>
</evidence>
<dbReference type="GO" id="GO:0016042">
    <property type="term" value="P:lipid catabolic process"/>
    <property type="evidence" value="ECO:0007669"/>
    <property type="project" value="UniProtKB-KW"/>
</dbReference>
<organism evidence="10 11">
    <name type="scientific">Plutella xylostella</name>
    <name type="common">Diamondback moth</name>
    <name type="synonym">Plutella maculipennis</name>
    <dbReference type="NCBI Taxonomy" id="51655"/>
    <lineage>
        <taxon>Eukaryota</taxon>
        <taxon>Metazoa</taxon>
        <taxon>Ecdysozoa</taxon>
        <taxon>Arthropoda</taxon>
        <taxon>Hexapoda</taxon>
        <taxon>Insecta</taxon>
        <taxon>Pterygota</taxon>
        <taxon>Neoptera</taxon>
        <taxon>Endopterygota</taxon>
        <taxon>Lepidoptera</taxon>
        <taxon>Glossata</taxon>
        <taxon>Ditrysia</taxon>
        <taxon>Yponomeutoidea</taxon>
        <taxon>Plutellidae</taxon>
        <taxon>Plutella</taxon>
    </lineage>
</organism>
<gene>
    <name evidence="10" type="ORF">PLXY2_LOCUS13099</name>
</gene>
<comment type="similarity">
    <text evidence="1 7">Belongs to the AB hydrolase superfamily. Lipase family.</text>
</comment>
<evidence type="ECO:0000256" key="1">
    <source>
        <dbReference type="ARBA" id="ARBA00010701"/>
    </source>
</evidence>
<dbReference type="Pfam" id="PF04083">
    <property type="entry name" value="Abhydro_lipase"/>
    <property type="match status" value="1"/>
</dbReference>
<comment type="caution">
    <text evidence="10">The sequence shown here is derived from an EMBL/GenBank/DDBJ whole genome shotgun (WGS) entry which is preliminary data.</text>
</comment>
<dbReference type="GO" id="GO:0016788">
    <property type="term" value="F:hydrolase activity, acting on ester bonds"/>
    <property type="evidence" value="ECO:0007669"/>
    <property type="project" value="InterPro"/>
</dbReference>
<dbReference type="SUPFAM" id="SSF53474">
    <property type="entry name" value="alpha/beta-Hydrolases"/>
    <property type="match status" value="1"/>
</dbReference>
<proteinExistence type="inferred from homology"/>
<evidence type="ECO:0000313" key="10">
    <source>
        <dbReference type="EMBL" id="CAG9134874.1"/>
    </source>
</evidence>
<feature type="active site" description="Charge relay system" evidence="8">
    <location>
        <position position="338"/>
    </location>
</feature>
<dbReference type="AlphaFoldDB" id="A0A8S4G501"/>
<feature type="active site" description="Charge relay system" evidence="8">
    <location>
        <position position="367"/>
    </location>
</feature>
<feature type="active site" description="Nucleophile" evidence="8">
    <location>
        <position position="170"/>
    </location>
</feature>
<name>A0A8S4G501_PLUXY</name>